<dbReference type="InterPro" id="IPR013517">
    <property type="entry name" value="FG-GAP"/>
</dbReference>
<keyword evidence="4" id="KW-1185">Reference proteome</keyword>
<dbReference type="AlphaFoldDB" id="E1WZ50"/>
<dbReference type="Pfam" id="PF07593">
    <property type="entry name" value="UnbV_ASPIC"/>
    <property type="match status" value="1"/>
</dbReference>
<sequence length="591" mass="67299">MIRTLLFTSIFVFSGCSTLKKIPKLFKKDKEQPKREVVKIPHGPSLEGTGTYFKDITKEVGLEGEIATHIYAVDFDGDGYTDIVTLPFFYSRPKFFSYIPETKKYVELKYNPFGKVVRASYLTFFDVDKDGLLDLLAGTLNQKSALPKEPLKIFKASRVKGQIHYKQVLATNIKDARPTSSVSILDFNLDGYIDLFEANWLDYSKGSSPKASPDRLYMGKKNFDYQEVSYLLEDEARFSKANNAFVNAMPSFSSSTCDLDQNGFPDILTSSSGGHPNKMWMNLYDIQHKERIFKDHANGSGYEHDGFGMLNPRGGGNSLYSLCTDYNNDGVMDILVGEVSHSFDSENRDKSSFLTGSTREFPPKFLRSEYVQDNGRRVWSQSDKRSVFGDFNNDGLIDILVENTGYPPYTRLIYFIQEPDHGFENVAKDAKIDILNPSGVVTLDIDRDGRMDFITGQSNVRKADLPRRIYVYKNIIPREGRQSLRIFLDGIKSNIHGWGAMVEVETDHFTQKRWAEFITGPQPSQSEYGLHFGLDLKNSLKNITVTWPILEKRQIPLRVDYQYKIPKGREHSEITLCEDGRVLEGRASCRN</sequence>
<gene>
    <name evidence="3" type="ordered locus">BMS_1273</name>
</gene>
<feature type="domain" description="ASPIC/UnbV" evidence="2">
    <location>
        <begin position="498"/>
        <end position="548"/>
    </location>
</feature>
<dbReference type="KEGG" id="bmx:BMS_1273"/>
<protein>
    <submittedName>
        <fullName evidence="3">Lipoprotein</fullName>
    </submittedName>
</protein>
<name>E1WZ50_HALMS</name>
<dbReference type="HOGENOM" id="CLU_461362_0_0_7"/>
<dbReference type="Pfam" id="PF13517">
    <property type="entry name" value="FG-GAP_3"/>
    <property type="match status" value="1"/>
</dbReference>
<evidence type="ECO:0000259" key="2">
    <source>
        <dbReference type="Pfam" id="PF07593"/>
    </source>
</evidence>
<keyword evidence="1" id="KW-0732">Signal</keyword>
<dbReference type="EMBL" id="FQ312005">
    <property type="protein sequence ID" value="CBW26147.1"/>
    <property type="molecule type" value="Genomic_DNA"/>
</dbReference>
<dbReference type="STRING" id="862908.BMS_1273"/>
<dbReference type="PANTHER" id="PTHR16026:SF0">
    <property type="entry name" value="CARTILAGE ACIDIC PROTEIN 1"/>
    <property type="match status" value="1"/>
</dbReference>
<dbReference type="OrthoDB" id="5287885at2"/>
<dbReference type="InterPro" id="IPR011519">
    <property type="entry name" value="UnbV_ASPIC"/>
</dbReference>
<dbReference type="SUPFAM" id="SSF69318">
    <property type="entry name" value="Integrin alpha N-terminal domain"/>
    <property type="match status" value="1"/>
</dbReference>
<accession>E1WZ50</accession>
<evidence type="ECO:0000313" key="4">
    <source>
        <dbReference type="Proteomes" id="UP000008963"/>
    </source>
</evidence>
<evidence type="ECO:0000256" key="1">
    <source>
        <dbReference type="ARBA" id="ARBA00022729"/>
    </source>
</evidence>
<dbReference type="eggNOG" id="COG3291">
    <property type="taxonomic scope" value="Bacteria"/>
</dbReference>
<organism evidence="3 4">
    <name type="scientific">Halobacteriovorax marinus (strain ATCC BAA-682 / DSM 15412 / SJ)</name>
    <name type="common">Bacteriovorax marinus</name>
    <dbReference type="NCBI Taxonomy" id="862908"/>
    <lineage>
        <taxon>Bacteria</taxon>
        <taxon>Pseudomonadati</taxon>
        <taxon>Bdellovibrionota</taxon>
        <taxon>Bacteriovoracia</taxon>
        <taxon>Bacteriovoracales</taxon>
        <taxon>Halobacteriovoraceae</taxon>
        <taxon>Halobacteriovorax</taxon>
    </lineage>
</organism>
<reference evidence="4" key="1">
    <citation type="journal article" date="2013" name="ISME J.">
        <title>A small predatory core genome in the divergent marine Bacteriovorax marinus SJ and the terrestrial Bdellovibrio bacteriovorus.</title>
        <authorList>
            <person name="Crossman L.C."/>
            <person name="Chen H."/>
            <person name="Cerdeno-Tarraga A.M."/>
            <person name="Brooks K."/>
            <person name="Quail M.A."/>
            <person name="Pineiro S.A."/>
            <person name="Hobley L."/>
            <person name="Sockett R.E."/>
            <person name="Bentley S.D."/>
            <person name="Parkhill J."/>
            <person name="Williams H.N."/>
            <person name="Stine O.C."/>
        </authorList>
    </citation>
    <scope>NUCLEOTIDE SEQUENCE [LARGE SCALE GENOMIC DNA]</scope>
    <source>
        <strain evidence="4">ATCC BAA-682 / DSM 15412 / SJ</strain>
    </source>
</reference>
<proteinExistence type="predicted"/>
<dbReference type="PROSITE" id="PS51257">
    <property type="entry name" value="PROKAR_LIPOPROTEIN"/>
    <property type="match status" value="1"/>
</dbReference>
<dbReference type="InterPro" id="IPR028994">
    <property type="entry name" value="Integrin_alpha_N"/>
</dbReference>
<keyword evidence="3" id="KW-0449">Lipoprotein</keyword>
<dbReference type="Proteomes" id="UP000008963">
    <property type="component" value="Chromosome"/>
</dbReference>
<dbReference type="PANTHER" id="PTHR16026">
    <property type="entry name" value="CARTILAGE ACIDIC PROTEIN 1"/>
    <property type="match status" value="1"/>
</dbReference>
<dbReference type="RefSeq" id="WP_014243931.1">
    <property type="nucleotide sequence ID" value="NC_016620.1"/>
</dbReference>
<evidence type="ECO:0000313" key="3">
    <source>
        <dbReference type="EMBL" id="CBW26147.1"/>
    </source>
</evidence>
<dbReference type="PATRIC" id="fig|862908.3.peg.1212"/>
<dbReference type="Gene3D" id="2.130.10.130">
    <property type="entry name" value="Integrin alpha, N-terminal"/>
    <property type="match status" value="2"/>
</dbReference>
<dbReference type="InterPro" id="IPR027039">
    <property type="entry name" value="Crtac1"/>
</dbReference>